<sequence length="214" mass="23604">MKTKIRSLIIVAVLVNVSACSTIKNLFPDKEKDYQFTTEIPPLIMPPDLAGDSIANVPAAAPVAESPDVAAAVPPTETAPTVDRKLTQVELVDAGEGTKRLRIGAPSAIAWRMVGKALSRKSIEVTNRNQDEGRFDVQYDPNKKEVEDGSVWDEVQFFFKGFEVTEQEYVLKLVENNRQTDVVILNKEQKPVADETSLSLLTLLHDTIKADLAK</sequence>
<keyword evidence="2" id="KW-1185">Reference proteome</keyword>
<gene>
    <name evidence="1" type="ORF">Mettu_3167</name>
</gene>
<accession>G3IYB9</accession>
<dbReference type="InterPro" id="IPR042268">
    <property type="entry name" value="BamC_C"/>
</dbReference>
<dbReference type="InterPro" id="IPR010653">
    <property type="entry name" value="NlpB/DapX"/>
</dbReference>
<reference evidence="1 2" key="1">
    <citation type="submission" date="2011-06" db="EMBL/GenBank/DDBJ databases">
        <title>Genomic sequence of Methylobacter tundripaludum SV96.</title>
        <authorList>
            <consortium name="US DOE Joint Genome Institute"/>
            <person name="Lucas S."/>
            <person name="Han J."/>
            <person name="Lapidus A."/>
            <person name="Cheng J.-F."/>
            <person name="Goodwin L."/>
            <person name="Pitluck S."/>
            <person name="Held B."/>
            <person name="Detter J.C."/>
            <person name="Han C."/>
            <person name="Tapia R."/>
            <person name="Land M."/>
            <person name="Hauser L."/>
            <person name="Kyrpides N."/>
            <person name="Ivanova N."/>
            <person name="Ovchinnikova G."/>
            <person name="Pagani I."/>
            <person name="Klotz M.G."/>
            <person name="Dispirito A.A."/>
            <person name="Murrell J.C."/>
            <person name="Dunfield P."/>
            <person name="Kalyuzhnaya M.G."/>
            <person name="Svenning M."/>
            <person name="Trotsenko Y.A."/>
            <person name="Stein L.Y."/>
            <person name="Woyke T."/>
        </authorList>
    </citation>
    <scope>NUCLEOTIDE SEQUENCE [LARGE SCALE GENOMIC DNA]</scope>
    <source>
        <strain evidence="2">ATCC BAA-1195 / DSM 17260 / SV96</strain>
    </source>
</reference>
<dbReference type="Pfam" id="PF06804">
    <property type="entry name" value="Lipoprotein_18"/>
    <property type="match status" value="1"/>
</dbReference>
<dbReference type="RefSeq" id="WP_006892288.1">
    <property type="nucleotide sequence ID" value="NZ_JH109153.1"/>
</dbReference>
<dbReference type="Proteomes" id="UP000004664">
    <property type="component" value="Unassembled WGS sequence"/>
</dbReference>
<dbReference type="eggNOG" id="COG3317">
    <property type="taxonomic scope" value="Bacteria"/>
</dbReference>
<dbReference type="OrthoDB" id="5567595at2"/>
<evidence type="ECO:0000313" key="2">
    <source>
        <dbReference type="Proteomes" id="UP000004664"/>
    </source>
</evidence>
<evidence type="ECO:0000313" key="1">
    <source>
        <dbReference type="EMBL" id="EGW20041.1"/>
    </source>
</evidence>
<dbReference type="HOGENOM" id="CLU_1287617_0_0_6"/>
<dbReference type="STRING" id="697282.Mettu_3167"/>
<dbReference type="Gene3D" id="3.30.310.170">
    <property type="entry name" value="Outer membrane protein assembly factor BamC"/>
    <property type="match status" value="1"/>
</dbReference>
<protein>
    <recommendedName>
        <fullName evidence="3">Outer membrane protein assembly factor BamC</fullName>
    </recommendedName>
</protein>
<name>G3IYB9_METTV</name>
<dbReference type="EMBL" id="JH109153">
    <property type="protein sequence ID" value="EGW20041.1"/>
    <property type="molecule type" value="Genomic_DNA"/>
</dbReference>
<dbReference type="AlphaFoldDB" id="G3IYB9"/>
<organism evidence="1 2">
    <name type="scientific">Methylobacter tundripaludum (strain ATCC BAA-1195 / DSM 17260 / SV96)</name>
    <dbReference type="NCBI Taxonomy" id="697282"/>
    <lineage>
        <taxon>Bacteria</taxon>
        <taxon>Pseudomonadati</taxon>
        <taxon>Pseudomonadota</taxon>
        <taxon>Gammaproteobacteria</taxon>
        <taxon>Methylococcales</taxon>
        <taxon>Methylococcaceae</taxon>
        <taxon>Methylobacter</taxon>
    </lineage>
</organism>
<evidence type="ECO:0008006" key="3">
    <source>
        <dbReference type="Google" id="ProtNLM"/>
    </source>
</evidence>
<proteinExistence type="predicted"/>